<dbReference type="Pfam" id="PF00076">
    <property type="entry name" value="RRM_1"/>
    <property type="match status" value="1"/>
</dbReference>
<dbReference type="PANTHER" id="PTHR48027">
    <property type="entry name" value="HETEROGENEOUS NUCLEAR RIBONUCLEOPROTEIN 87F-RELATED"/>
    <property type="match status" value="1"/>
</dbReference>
<sequence length="123" mass="13661">MNIFVGNLTFETTEEDLRDAFEDFGDVEKINLIKDQETGKPKGYGFVIMNNHDEAKDAIHALDGSAFNGRNVTVNQAKPAGGGRNNNGNNRRRRTNNRNQRSQRGGQRNNASKAAQPAQQQES</sequence>
<feature type="compositionally biased region" description="Low complexity" evidence="2">
    <location>
        <begin position="97"/>
        <end position="110"/>
    </location>
</feature>
<dbReference type="SMART" id="SM00360">
    <property type="entry name" value="RRM"/>
    <property type="match status" value="1"/>
</dbReference>
<dbReference type="InterPro" id="IPR035979">
    <property type="entry name" value="RBD_domain_sf"/>
</dbReference>
<dbReference type="InterPro" id="IPR000504">
    <property type="entry name" value="RRM_dom"/>
</dbReference>
<keyword evidence="1" id="KW-0694">RNA-binding</keyword>
<feature type="region of interest" description="Disordered" evidence="2">
    <location>
        <begin position="72"/>
        <end position="123"/>
    </location>
</feature>
<organism evidence="4 5">
    <name type="scientific">Sinobacterium norvegicum</name>
    <dbReference type="NCBI Taxonomy" id="1641715"/>
    <lineage>
        <taxon>Bacteria</taxon>
        <taxon>Pseudomonadati</taxon>
        <taxon>Pseudomonadota</taxon>
        <taxon>Gammaproteobacteria</taxon>
        <taxon>Cellvibrionales</taxon>
        <taxon>Spongiibacteraceae</taxon>
        <taxon>Sinobacterium</taxon>
    </lineage>
</organism>
<evidence type="ECO:0000313" key="5">
    <source>
        <dbReference type="Proteomes" id="UP000838100"/>
    </source>
</evidence>
<dbReference type="InterPro" id="IPR012677">
    <property type="entry name" value="Nucleotide-bd_a/b_plait_sf"/>
</dbReference>
<dbReference type="Proteomes" id="UP000838100">
    <property type="component" value="Unassembled WGS sequence"/>
</dbReference>
<dbReference type="SUPFAM" id="SSF54928">
    <property type="entry name" value="RNA-binding domain, RBD"/>
    <property type="match status" value="1"/>
</dbReference>
<name>A0ABN8EPK7_9GAMM</name>
<dbReference type="Gene3D" id="3.30.70.330">
    <property type="match status" value="1"/>
</dbReference>
<comment type="caution">
    <text evidence="4">The sequence shown here is derived from an EMBL/GenBank/DDBJ whole genome shotgun (WGS) entry which is preliminary data.</text>
</comment>
<accession>A0ABN8EPK7</accession>
<dbReference type="RefSeq" id="WP_237445630.1">
    <property type="nucleotide sequence ID" value="NZ_CAKLPX010000004.1"/>
</dbReference>
<gene>
    <name evidence="4" type="ORF">SIN8267_03086</name>
</gene>
<protein>
    <recommendedName>
        <fullName evidence="3">RRM domain-containing protein</fullName>
    </recommendedName>
</protein>
<proteinExistence type="predicted"/>
<feature type="domain" description="RRM" evidence="3">
    <location>
        <begin position="1"/>
        <end position="79"/>
    </location>
</feature>
<evidence type="ECO:0000313" key="4">
    <source>
        <dbReference type="EMBL" id="CAH0992947.1"/>
    </source>
</evidence>
<dbReference type="PROSITE" id="PS50102">
    <property type="entry name" value="RRM"/>
    <property type="match status" value="1"/>
</dbReference>
<reference evidence="4" key="1">
    <citation type="submission" date="2021-12" db="EMBL/GenBank/DDBJ databases">
        <authorList>
            <person name="Rodrigo-Torres L."/>
            <person name="Arahal R. D."/>
            <person name="Lucena T."/>
        </authorList>
    </citation>
    <scope>NUCLEOTIDE SEQUENCE</scope>
    <source>
        <strain evidence="4">CECT 8267</strain>
    </source>
</reference>
<evidence type="ECO:0000256" key="2">
    <source>
        <dbReference type="SAM" id="MobiDB-lite"/>
    </source>
</evidence>
<feature type="compositionally biased region" description="Polar residues" evidence="2">
    <location>
        <begin position="111"/>
        <end position="123"/>
    </location>
</feature>
<keyword evidence="5" id="KW-1185">Reference proteome</keyword>
<dbReference type="EMBL" id="CAKLPX010000004">
    <property type="protein sequence ID" value="CAH0992947.1"/>
    <property type="molecule type" value="Genomic_DNA"/>
</dbReference>
<evidence type="ECO:0000256" key="1">
    <source>
        <dbReference type="ARBA" id="ARBA00022884"/>
    </source>
</evidence>
<dbReference type="InterPro" id="IPR052462">
    <property type="entry name" value="SLIRP/GR-RBP-like"/>
</dbReference>
<evidence type="ECO:0000259" key="3">
    <source>
        <dbReference type="PROSITE" id="PS50102"/>
    </source>
</evidence>